<dbReference type="InterPro" id="IPR036250">
    <property type="entry name" value="AcylCo_DH-like_C"/>
</dbReference>
<organism evidence="9 10">
    <name type="scientific">Leucobacter albus</name>
    <dbReference type="NCBI Taxonomy" id="272210"/>
    <lineage>
        <taxon>Bacteria</taxon>
        <taxon>Bacillati</taxon>
        <taxon>Actinomycetota</taxon>
        <taxon>Actinomycetes</taxon>
        <taxon>Micrococcales</taxon>
        <taxon>Microbacteriaceae</taxon>
        <taxon>Leucobacter</taxon>
    </lineage>
</organism>
<comment type="cofactor">
    <cofactor evidence="1 5">
        <name>FAD</name>
        <dbReference type="ChEBI" id="CHEBI:57692"/>
    </cofactor>
</comment>
<dbReference type="Pfam" id="PF02770">
    <property type="entry name" value="Acyl-CoA_dh_M"/>
    <property type="match status" value="1"/>
</dbReference>
<sequence>MNTYESEVIGREEITELKAVTKQFVAAEVLPEQAEWERAGEIPRELHLAAGRLGLIGAGFPEAVGGGGGGLLATVAVTEAAHEAGMSGGVYASLFTAGIALPHMVLAGTSELIDRFVRPTIEGELIGSLAITEPSGGSDVGHLRTAAVRDGDDYVVSGSKTFITSATRADFVTTAVRTGGPGARGVSLVVVPTNTPGFSVAKKLDKMGWRASDTAELFYDRARVPVSMLVGEEGAGFSYISHGFVSERVSLAAQAYASAQRALDLTVQWCRDRETFGQPLIARETVQSTLAEMARRVDVARVYTRRVAERWDEFSASGAVSVPDGDAEGLSIISAASFAKNTATINSEWVNREAVQLFGGMGFMAESEVERIYRDSPVLAIGGGTVEILTRLAGKHLGYQP</sequence>
<dbReference type="PANTHER" id="PTHR43884">
    <property type="entry name" value="ACYL-COA DEHYDROGENASE"/>
    <property type="match status" value="1"/>
</dbReference>
<evidence type="ECO:0000259" key="7">
    <source>
        <dbReference type="Pfam" id="PF02770"/>
    </source>
</evidence>
<dbReference type="PANTHER" id="PTHR43884:SF12">
    <property type="entry name" value="ISOVALERYL-COA DEHYDROGENASE, MITOCHONDRIAL-RELATED"/>
    <property type="match status" value="1"/>
</dbReference>
<gene>
    <name evidence="9" type="ORF">ACFQ3U_06470</name>
</gene>
<evidence type="ECO:0000313" key="10">
    <source>
        <dbReference type="Proteomes" id="UP001597181"/>
    </source>
</evidence>
<keyword evidence="10" id="KW-1185">Reference proteome</keyword>
<reference evidence="10" key="1">
    <citation type="journal article" date="2019" name="Int. J. Syst. Evol. Microbiol.">
        <title>The Global Catalogue of Microorganisms (GCM) 10K type strain sequencing project: providing services to taxonomists for standard genome sequencing and annotation.</title>
        <authorList>
            <consortium name="The Broad Institute Genomics Platform"/>
            <consortium name="The Broad Institute Genome Sequencing Center for Infectious Disease"/>
            <person name="Wu L."/>
            <person name="Ma J."/>
        </authorList>
    </citation>
    <scope>NUCLEOTIDE SEQUENCE [LARGE SCALE GENOMIC DNA]</scope>
    <source>
        <strain evidence="10">CCUG 50213</strain>
    </source>
</reference>
<dbReference type="PROSITE" id="PS00073">
    <property type="entry name" value="ACYL_COA_DH_2"/>
    <property type="match status" value="1"/>
</dbReference>
<evidence type="ECO:0000256" key="1">
    <source>
        <dbReference type="ARBA" id="ARBA00001974"/>
    </source>
</evidence>
<dbReference type="RefSeq" id="WP_343958046.1">
    <property type="nucleotide sequence ID" value="NZ_BAAAKZ010000002.1"/>
</dbReference>
<evidence type="ECO:0000256" key="4">
    <source>
        <dbReference type="ARBA" id="ARBA00022827"/>
    </source>
</evidence>
<keyword evidence="5 9" id="KW-0560">Oxidoreductase</keyword>
<evidence type="ECO:0000256" key="2">
    <source>
        <dbReference type="ARBA" id="ARBA00009347"/>
    </source>
</evidence>
<evidence type="ECO:0000259" key="8">
    <source>
        <dbReference type="Pfam" id="PF02771"/>
    </source>
</evidence>
<keyword evidence="3 5" id="KW-0285">Flavoprotein</keyword>
<evidence type="ECO:0000256" key="5">
    <source>
        <dbReference type="RuleBase" id="RU362125"/>
    </source>
</evidence>
<comment type="similarity">
    <text evidence="2 5">Belongs to the acyl-CoA dehydrogenase family.</text>
</comment>
<dbReference type="InterPro" id="IPR046373">
    <property type="entry name" value="Acyl-CoA_Oxase/DH_mid-dom_sf"/>
</dbReference>
<dbReference type="Gene3D" id="1.10.540.10">
    <property type="entry name" value="Acyl-CoA dehydrogenase/oxidase, N-terminal domain"/>
    <property type="match status" value="1"/>
</dbReference>
<dbReference type="SUPFAM" id="SSF47203">
    <property type="entry name" value="Acyl-CoA dehydrogenase C-terminal domain-like"/>
    <property type="match status" value="1"/>
</dbReference>
<evidence type="ECO:0000256" key="3">
    <source>
        <dbReference type="ARBA" id="ARBA00022630"/>
    </source>
</evidence>
<dbReference type="Gene3D" id="1.20.140.10">
    <property type="entry name" value="Butyryl-CoA Dehydrogenase, subunit A, domain 3"/>
    <property type="match status" value="1"/>
</dbReference>
<comment type="caution">
    <text evidence="9">The sequence shown here is derived from an EMBL/GenBank/DDBJ whole genome shotgun (WGS) entry which is preliminary data.</text>
</comment>
<accession>A0ABW3TNF2</accession>
<dbReference type="Pfam" id="PF02771">
    <property type="entry name" value="Acyl-CoA_dh_N"/>
    <property type="match status" value="1"/>
</dbReference>
<dbReference type="EC" id="1.-.-.-" evidence="9"/>
<dbReference type="EMBL" id="JBHTLY010000002">
    <property type="protein sequence ID" value="MFD1201533.1"/>
    <property type="molecule type" value="Genomic_DNA"/>
</dbReference>
<name>A0ABW3TNF2_9MICO</name>
<dbReference type="InterPro" id="IPR009100">
    <property type="entry name" value="AcylCoA_DH/oxidase_NM_dom_sf"/>
</dbReference>
<dbReference type="InterPro" id="IPR037069">
    <property type="entry name" value="AcylCoA_DH/ox_N_sf"/>
</dbReference>
<dbReference type="InterPro" id="IPR009075">
    <property type="entry name" value="AcylCo_DH/oxidase_C"/>
</dbReference>
<protein>
    <submittedName>
        <fullName evidence="9">Acyl-CoA dehydrogenase family protein</fullName>
        <ecNumber evidence="9">1.-.-.-</ecNumber>
    </submittedName>
</protein>
<keyword evidence="4 5" id="KW-0274">FAD</keyword>
<dbReference type="InterPro" id="IPR006089">
    <property type="entry name" value="Acyl-CoA_DH_CS"/>
</dbReference>
<dbReference type="Proteomes" id="UP001597181">
    <property type="component" value="Unassembled WGS sequence"/>
</dbReference>
<dbReference type="Pfam" id="PF00441">
    <property type="entry name" value="Acyl-CoA_dh_1"/>
    <property type="match status" value="1"/>
</dbReference>
<dbReference type="Gene3D" id="2.40.110.10">
    <property type="entry name" value="Butyryl-CoA Dehydrogenase, subunit A, domain 2"/>
    <property type="match status" value="1"/>
</dbReference>
<dbReference type="InterPro" id="IPR013786">
    <property type="entry name" value="AcylCoA_DH/ox_N"/>
</dbReference>
<evidence type="ECO:0000259" key="6">
    <source>
        <dbReference type="Pfam" id="PF00441"/>
    </source>
</evidence>
<dbReference type="InterPro" id="IPR006091">
    <property type="entry name" value="Acyl-CoA_Oxase/DH_mid-dom"/>
</dbReference>
<feature type="domain" description="Acyl-CoA oxidase/dehydrogenase middle" evidence="7">
    <location>
        <begin position="129"/>
        <end position="221"/>
    </location>
</feature>
<proteinExistence type="inferred from homology"/>
<feature type="domain" description="Acyl-CoA dehydrogenase/oxidase N-terminal" evidence="8">
    <location>
        <begin position="12"/>
        <end position="124"/>
    </location>
</feature>
<dbReference type="GO" id="GO:0016491">
    <property type="term" value="F:oxidoreductase activity"/>
    <property type="evidence" value="ECO:0007669"/>
    <property type="project" value="UniProtKB-KW"/>
</dbReference>
<evidence type="ECO:0000313" key="9">
    <source>
        <dbReference type="EMBL" id="MFD1201533.1"/>
    </source>
</evidence>
<feature type="domain" description="Acyl-CoA dehydrogenase/oxidase C-terminal" evidence="6">
    <location>
        <begin position="234"/>
        <end position="397"/>
    </location>
</feature>
<dbReference type="SUPFAM" id="SSF56645">
    <property type="entry name" value="Acyl-CoA dehydrogenase NM domain-like"/>
    <property type="match status" value="1"/>
</dbReference>